<evidence type="ECO:0000256" key="7">
    <source>
        <dbReference type="ARBA" id="ARBA00023136"/>
    </source>
</evidence>
<proteinExistence type="inferred from homology"/>
<evidence type="ECO:0000256" key="4">
    <source>
        <dbReference type="ARBA" id="ARBA00022741"/>
    </source>
</evidence>
<dbReference type="GO" id="GO:0043190">
    <property type="term" value="C:ATP-binding cassette (ABC) transporter complex"/>
    <property type="evidence" value="ECO:0007669"/>
    <property type="project" value="TreeGrafter"/>
</dbReference>
<dbReference type="AlphaFoldDB" id="A0AAW8SQY9"/>
<sequence>MDIRFEKVSYVYQPNTPFEQRALYDIDLSIKEGSYTALVGHTGSGKSTLLQHLNALLKPTEGQVKIGDRMITPTTDNKNLKPVRKKVGIVFQFPEAQLFEETVAKDIAFGPKNFGASDEEAFVLAKENLKLVGLDEEYLERSPFELSGGQMRRVAIAGVLAMEPEILVLDEPTAGLDPLGRKEMMEMFLRLHREKNMTIVLVTHLMDDVANFADYVYVLEKGHVVKHGTPQSVFADVAWLKEKQLGVPQASAFAEKMQARGAAFSELPLTENELADWIVKQAGGPAHDE</sequence>
<comment type="caution">
    <text evidence="10">The sequence shown here is derived from an EMBL/GenBank/DDBJ whole genome shotgun (WGS) entry which is preliminary data.</text>
</comment>
<evidence type="ECO:0000256" key="8">
    <source>
        <dbReference type="RuleBase" id="RU365104"/>
    </source>
</evidence>
<evidence type="ECO:0000256" key="6">
    <source>
        <dbReference type="ARBA" id="ARBA00022967"/>
    </source>
</evidence>
<dbReference type="InterPro" id="IPR003593">
    <property type="entry name" value="AAA+_ATPase"/>
</dbReference>
<dbReference type="EMBL" id="JARPXM010000002">
    <property type="protein sequence ID" value="MDT2537283.1"/>
    <property type="molecule type" value="Genomic_DNA"/>
</dbReference>
<comment type="function">
    <text evidence="8">ATP-binding (A) component of a common energy-coupling factor (ECF) ABC-transporter complex.</text>
</comment>
<keyword evidence="2 8" id="KW-0813">Transport</keyword>
<dbReference type="GO" id="GO:0016887">
    <property type="term" value="F:ATP hydrolysis activity"/>
    <property type="evidence" value="ECO:0007669"/>
    <property type="project" value="InterPro"/>
</dbReference>
<comment type="similarity">
    <text evidence="8">Belongs to the ABC transporter superfamily. Energy-coupling factor EcfA family.</text>
</comment>
<evidence type="ECO:0000259" key="9">
    <source>
        <dbReference type="PROSITE" id="PS50893"/>
    </source>
</evidence>
<dbReference type="NCBIfam" id="NF010155">
    <property type="entry name" value="PRK13634.1"/>
    <property type="match status" value="1"/>
</dbReference>
<dbReference type="PANTHER" id="PTHR43553:SF27">
    <property type="entry name" value="ENERGY-COUPLING FACTOR TRANSPORTER ATP-BINDING PROTEIN ECFA2"/>
    <property type="match status" value="1"/>
</dbReference>
<keyword evidence="7 8" id="KW-0472">Membrane</keyword>
<gene>
    <name evidence="11" type="ORF">P7D69_03110</name>
    <name evidence="10" type="ORF">P7D78_04020</name>
</gene>
<evidence type="ECO:0000313" key="10">
    <source>
        <dbReference type="EMBL" id="MDT2537283.1"/>
    </source>
</evidence>
<dbReference type="GO" id="GO:0005524">
    <property type="term" value="F:ATP binding"/>
    <property type="evidence" value="ECO:0007669"/>
    <property type="project" value="UniProtKB-UniRule"/>
</dbReference>
<dbReference type="InterPro" id="IPR003439">
    <property type="entry name" value="ABC_transporter-like_ATP-bd"/>
</dbReference>
<evidence type="ECO:0000313" key="12">
    <source>
        <dbReference type="Proteomes" id="UP001249240"/>
    </source>
</evidence>
<dbReference type="Proteomes" id="UP001249240">
    <property type="component" value="Unassembled WGS sequence"/>
</dbReference>
<dbReference type="InterPro" id="IPR030946">
    <property type="entry name" value="EcfA2"/>
</dbReference>
<dbReference type="FunFam" id="3.40.50.300:FF:000224">
    <property type="entry name" value="Energy-coupling factor transporter ATP-binding protein EcfA"/>
    <property type="match status" value="1"/>
</dbReference>
<dbReference type="RefSeq" id="WP_028020382.1">
    <property type="nucleotide sequence ID" value="NZ_BAAAXM010000057.1"/>
</dbReference>
<dbReference type="PANTHER" id="PTHR43553">
    <property type="entry name" value="HEAVY METAL TRANSPORTER"/>
    <property type="match status" value="1"/>
</dbReference>
<dbReference type="Pfam" id="PF00005">
    <property type="entry name" value="ABC_tran"/>
    <property type="match status" value="1"/>
</dbReference>
<dbReference type="Proteomes" id="UP001254770">
    <property type="component" value="Unassembled WGS sequence"/>
</dbReference>
<dbReference type="SMART" id="SM00382">
    <property type="entry name" value="AAA"/>
    <property type="match status" value="1"/>
</dbReference>
<keyword evidence="3 8" id="KW-1003">Cell membrane</keyword>
<dbReference type="CDD" id="cd03225">
    <property type="entry name" value="ABC_cobalt_CbiO_domain1"/>
    <property type="match status" value="1"/>
</dbReference>
<dbReference type="GO" id="GO:0042626">
    <property type="term" value="F:ATPase-coupled transmembrane transporter activity"/>
    <property type="evidence" value="ECO:0007669"/>
    <property type="project" value="TreeGrafter"/>
</dbReference>
<protein>
    <recommendedName>
        <fullName evidence="8">Energy-coupling factor transporter ATP-binding protein EcfA2</fullName>
        <ecNumber evidence="8">7.-.-.-</ecNumber>
    </recommendedName>
</protein>
<dbReference type="EMBL" id="JARPXL010000002">
    <property type="protein sequence ID" value="MDT2543335.1"/>
    <property type="molecule type" value="Genomic_DNA"/>
</dbReference>
<dbReference type="InterPro" id="IPR027417">
    <property type="entry name" value="P-loop_NTPase"/>
</dbReference>
<feature type="domain" description="ABC transporter" evidence="9">
    <location>
        <begin position="3"/>
        <end position="246"/>
    </location>
</feature>
<evidence type="ECO:0000256" key="3">
    <source>
        <dbReference type="ARBA" id="ARBA00022475"/>
    </source>
</evidence>
<dbReference type="PROSITE" id="PS00211">
    <property type="entry name" value="ABC_TRANSPORTER_1"/>
    <property type="match status" value="1"/>
</dbReference>
<dbReference type="InterPro" id="IPR050095">
    <property type="entry name" value="ECF_ABC_transporter_ATP-bd"/>
</dbReference>
<organism evidence="10 12">
    <name type="scientific">Enterococcus raffinosus</name>
    <dbReference type="NCBI Taxonomy" id="71452"/>
    <lineage>
        <taxon>Bacteria</taxon>
        <taxon>Bacillati</taxon>
        <taxon>Bacillota</taxon>
        <taxon>Bacilli</taxon>
        <taxon>Lactobacillales</taxon>
        <taxon>Enterococcaceae</taxon>
        <taxon>Enterococcus</taxon>
    </lineage>
</organism>
<dbReference type="EC" id="7.-.-.-" evidence="8"/>
<keyword evidence="6" id="KW-1278">Translocase</keyword>
<evidence type="ECO:0000256" key="5">
    <source>
        <dbReference type="ARBA" id="ARBA00022840"/>
    </source>
</evidence>
<dbReference type="Gene3D" id="3.40.50.300">
    <property type="entry name" value="P-loop containing nucleotide triphosphate hydrolases"/>
    <property type="match status" value="1"/>
</dbReference>
<dbReference type="PROSITE" id="PS50893">
    <property type="entry name" value="ABC_TRANSPORTER_2"/>
    <property type="match status" value="1"/>
</dbReference>
<dbReference type="NCBIfam" id="TIGR04521">
    <property type="entry name" value="ECF_ATPase_2"/>
    <property type="match status" value="1"/>
</dbReference>
<keyword evidence="4 8" id="KW-0547">Nucleotide-binding</keyword>
<comment type="subunit">
    <text evidence="8">Forms a stable energy-coupling factor (ECF) transporter complex composed of 2 membrane-embedded substrate-binding proteins (S component), 2 ATP-binding proteins (A component) and 2 transmembrane proteins (T component).</text>
</comment>
<comment type="subcellular location">
    <subcellularLocation>
        <location evidence="1 8">Cell membrane</location>
        <topology evidence="1 8">Peripheral membrane protein</topology>
    </subcellularLocation>
</comment>
<reference evidence="10" key="1">
    <citation type="submission" date="2023-03" db="EMBL/GenBank/DDBJ databases">
        <authorList>
            <person name="Shen W."/>
            <person name="Cai J."/>
        </authorList>
    </citation>
    <scope>NUCLEOTIDE SEQUENCE</scope>
    <source>
        <strain evidence="10">B646-2</strain>
        <strain evidence="11">Y15</strain>
    </source>
</reference>
<keyword evidence="5 8" id="KW-0067">ATP-binding</keyword>
<accession>A0AAW8SQY9</accession>
<evidence type="ECO:0000256" key="2">
    <source>
        <dbReference type="ARBA" id="ARBA00022448"/>
    </source>
</evidence>
<dbReference type="InterPro" id="IPR017871">
    <property type="entry name" value="ABC_transporter-like_CS"/>
</dbReference>
<evidence type="ECO:0000313" key="11">
    <source>
        <dbReference type="EMBL" id="MDT2543335.1"/>
    </source>
</evidence>
<dbReference type="SUPFAM" id="SSF52540">
    <property type="entry name" value="P-loop containing nucleoside triphosphate hydrolases"/>
    <property type="match status" value="1"/>
</dbReference>
<name>A0AAW8SQY9_9ENTE</name>
<dbReference type="InterPro" id="IPR015856">
    <property type="entry name" value="ABC_transpr_CbiO/EcfA_su"/>
</dbReference>
<evidence type="ECO:0000256" key="1">
    <source>
        <dbReference type="ARBA" id="ARBA00004202"/>
    </source>
</evidence>